<dbReference type="InterPro" id="IPR017937">
    <property type="entry name" value="Thioredoxin_CS"/>
</dbReference>
<keyword evidence="8" id="KW-0479">Metal-binding</keyword>
<dbReference type="CDD" id="cd04416">
    <property type="entry name" value="NDPk_TX"/>
    <property type="match status" value="2"/>
</dbReference>
<evidence type="ECO:0000256" key="4">
    <source>
        <dbReference type="ARBA" id="ARBA00004496"/>
    </source>
</evidence>
<evidence type="ECO:0000256" key="5">
    <source>
        <dbReference type="ARBA" id="ARBA00004510"/>
    </source>
</evidence>
<dbReference type="OMA" id="ERQHVSQ"/>
<dbReference type="GO" id="GO:0005634">
    <property type="term" value="C:nucleus"/>
    <property type="evidence" value="ECO:0007669"/>
    <property type="project" value="UniProtKB-SubCell"/>
</dbReference>
<dbReference type="Gene3D" id="3.40.30.10">
    <property type="entry name" value="Glutaredoxin"/>
    <property type="match status" value="1"/>
</dbReference>
<dbReference type="SMART" id="SM00562">
    <property type="entry name" value="NDK"/>
    <property type="match status" value="3"/>
</dbReference>
<dbReference type="SUPFAM" id="SSF52833">
    <property type="entry name" value="Thioredoxin-like"/>
    <property type="match status" value="1"/>
</dbReference>
<dbReference type="Gene3D" id="3.30.70.141">
    <property type="entry name" value="Nucleoside diphosphate kinase-like domain"/>
    <property type="match status" value="3"/>
</dbReference>
<proteinExistence type="inferred from homology"/>
<dbReference type="Ensembl" id="ENSGMOT00000011010.2">
    <property type="protein sequence ID" value="ENSGMOP00000010713.2"/>
    <property type="gene ID" value="ENSGMOG00000010017.2"/>
</dbReference>
<dbReference type="CDD" id="cd02948">
    <property type="entry name" value="TRX_NDPK"/>
    <property type="match status" value="1"/>
</dbReference>
<keyword evidence="9" id="KW-0539">Nucleus</keyword>
<evidence type="ECO:0000256" key="3">
    <source>
        <dbReference type="ARBA" id="ARBA00004466"/>
    </source>
</evidence>
<evidence type="ECO:0000313" key="15">
    <source>
        <dbReference type="Proteomes" id="UP000694546"/>
    </source>
</evidence>
<accession>A0A8C4ZD58</accession>
<dbReference type="PROSITE" id="PS51354">
    <property type="entry name" value="GLUTAREDOXIN_2"/>
    <property type="match status" value="1"/>
</dbReference>
<feature type="domain" description="Thioredoxin" evidence="13">
    <location>
        <begin position="2"/>
        <end position="115"/>
    </location>
</feature>
<dbReference type="Proteomes" id="UP000694546">
    <property type="component" value="Chromosome 20"/>
</dbReference>
<comment type="function">
    <text evidence="1">Major role in the synthesis of nucleoside triphosphates other than ATP.</text>
</comment>
<dbReference type="PANTHER" id="PTHR46135">
    <property type="entry name" value="NME/NM23 FAMILY MEMBER 8"/>
    <property type="match status" value="1"/>
</dbReference>
<dbReference type="InterPro" id="IPR034907">
    <property type="entry name" value="NDK-like_dom"/>
</dbReference>
<dbReference type="Pfam" id="PF00334">
    <property type="entry name" value="NDK"/>
    <property type="match status" value="3"/>
</dbReference>
<evidence type="ECO:0000256" key="7">
    <source>
        <dbReference type="ARBA" id="ARBA00022490"/>
    </source>
</evidence>
<evidence type="ECO:0000256" key="6">
    <source>
        <dbReference type="ARBA" id="ARBA00013499"/>
    </source>
</evidence>
<dbReference type="GO" id="GO:0046872">
    <property type="term" value="F:metal ion binding"/>
    <property type="evidence" value="ECO:0007669"/>
    <property type="project" value="UniProtKB-KW"/>
</dbReference>
<dbReference type="SUPFAM" id="SSF54919">
    <property type="entry name" value="Nucleoside diphosphate kinase, NDK"/>
    <property type="match status" value="3"/>
</dbReference>
<dbReference type="InterPro" id="IPR051766">
    <property type="entry name" value="TXND_domain-containing"/>
</dbReference>
<protein>
    <recommendedName>
        <fullName evidence="6">Nucleoside diphosphate kinase B</fullName>
    </recommendedName>
</protein>
<comment type="caution">
    <text evidence="11">Lacks conserved residue(s) required for the propagation of feature annotation.</text>
</comment>
<dbReference type="InterPro" id="IPR013766">
    <property type="entry name" value="Thioredoxin_domain"/>
</dbReference>
<evidence type="ECO:0000313" key="14">
    <source>
        <dbReference type="Ensembl" id="ENSGMOP00000010713.2"/>
    </source>
</evidence>
<dbReference type="PROSITE" id="PS00194">
    <property type="entry name" value="THIOREDOXIN_1"/>
    <property type="match status" value="1"/>
</dbReference>
<evidence type="ECO:0000256" key="12">
    <source>
        <dbReference type="SAM" id="MobiDB-lite"/>
    </source>
</evidence>
<dbReference type="GeneTree" id="ENSGT00940000164537"/>
<keyword evidence="7" id="KW-0963">Cytoplasm</keyword>
<reference evidence="14" key="1">
    <citation type="submission" date="2025-08" db="UniProtKB">
        <authorList>
            <consortium name="Ensembl"/>
        </authorList>
    </citation>
    <scope>IDENTIFICATION</scope>
</reference>
<keyword evidence="15" id="KW-1185">Reference proteome</keyword>
<dbReference type="PROSITE" id="PS51352">
    <property type="entry name" value="THIOREDOXIN_2"/>
    <property type="match status" value="1"/>
</dbReference>
<feature type="compositionally biased region" description="Low complexity" evidence="12">
    <location>
        <begin position="529"/>
        <end position="542"/>
    </location>
</feature>
<dbReference type="InterPro" id="IPR036850">
    <property type="entry name" value="NDK-like_dom_sf"/>
</dbReference>
<evidence type="ECO:0000256" key="9">
    <source>
        <dbReference type="ARBA" id="ARBA00023242"/>
    </source>
</evidence>
<comment type="similarity">
    <text evidence="11">Belongs to the NDK family.</text>
</comment>
<name>A0A8C4ZD58_GADMO</name>
<dbReference type="InterPro" id="IPR036249">
    <property type="entry name" value="Thioredoxin-like_sf"/>
</dbReference>
<dbReference type="GO" id="GO:0030027">
    <property type="term" value="C:lamellipodium"/>
    <property type="evidence" value="ECO:0007669"/>
    <property type="project" value="UniProtKB-SubCell"/>
</dbReference>
<dbReference type="GO" id="GO:0001726">
    <property type="term" value="C:ruffle"/>
    <property type="evidence" value="ECO:0007669"/>
    <property type="project" value="UniProtKB-SubCell"/>
</dbReference>
<evidence type="ECO:0000256" key="1">
    <source>
        <dbReference type="ARBA" id="ARBA00003465"/>
    </source>
</evidence>
<reference evidence="14" key="2">
    <citation type="submission" date="2025-09" db="UniProtKB">
        <authorList>
            <consortium name="Ensembl"/>
        </authorList>
    </citation>
    <scope>IDENTIFICATION</scope>
</reference>
<feature type="region of interest" description="Disordered" evidence="12">
    <location>
        <begin position="124"/>
        <end position="146"/>
    </location>
</feature>
<keyword evidence="10" id="KW-0131">Cell cycle</keyword>
<feature type="region of interest" description="Disordered" evidence="12">
    <location>
        <begin position="529"/>
        <end position="568"/>
    </location>
</feature>
<evidence type="ECO:0000256" key="11">
    <source>
        <dbReference type="PROSITE-ProRule" id="PRU00706"/>
    </source>
</evidence>
<comment type="subcellular location">
    <subcellularLocation>
        <location evidence="5">Cell projection</location>
        <location evidence="5">Lamellipodium</location>
    </subcellularLocation>
    <subcellularLocation>
        <location evidence="3">Cell projection</location>
        <location evidence="3">Ruffle</location>
    </subcellularLocation>
    <subcellularLocation>
        <location evidence="4">Cytoplasm</location>
    </subcellularLocation>
    <subcellularLocation>
        <location evidence="2">Nucleus</location>
    </subcellularLocation>
</comment>
<dbReference type="GO" id="GO:0005737">
    <property type="term" value="C:cytoplasm"/>
    <property type="evidence" value="ECO:0007669"/>
    <property type="project" value="UniProtKB-SubCell"/>
</dbReference>
<evidence type="ECO:0000256" key="8">
    <source>
        <dbReference type="ARBA" id="ARBA00022723"/>
    </source>
</evidence>
<dbReference type="Pfam" id="PF00085">
    <property type="entry name" value="Thioredoxin"/>
    <property type="match status" value="1"/>
</dbReference>
<evidence type="ECO:0000256" key="10">
    <source>
        <dbReference type="ARBA" id="ARBA00023306"/>
    </source>
</evidence>
<organism evidence="14 15">
    <name type="scientific">Gadus morhua</name>
    <name type="common">Atlantic cod</name>
    <dbReference type="NCBI Taxonomy" id="8049"/>
    <lineage>
        <taxon>Eukaryota</taxon>
        <taxon>Metazoa</taxon>
        <taxon>Chordata</taxon>
        <taxon>Craniata</taxon>
        <taxon>Vertebrata</taxon>
        <taxon>Euteleostomi</taxon>
        <taxon>Actinopterygii</taxon>
        <taxon>Neopterygii</taxon>
        <taxon>Teleostei</taxon>
        <taxon>Neoteleostei</taxon>
        <taxon>Acanthomorphata</taxon>
        <taxon>Zeiogadaria</taxon>
        <taxon>Gadariae</taxon>
        <taxon>Gadiformes</taxon>
        <taxon>Gadoidei</taxon>
        <taxon>Gadidae</taxon>
        <taxon>Gadus</taxon>
    </lineage>
</organism>
<dbReference type="AlphaFoldDB" id="A0A8C4ZD58"/>
<dbReference type="PANTHER" id="PTHR46135:SF5">
    <property type="entry name" value="THIOREDOXIN DOMAIN-CONTAINING PROTEIN 6 ISOFORM X1"/>
    <property type="match status" value="1"/>
</dbReference>
<feature type="compositionally biased region" description="Pro residues" evidence="12">
    <location>
        <begin position="543"/>
        <end position="562"/>
    </location>
</feature>
<evidence type="ECO:0000259" key="13">
    <source>
        <dbReference type="PROSITE" id="PS51352"/>
    </source>
</evidence>
<sequence>GYVSIDPCPSQTPITIQEQWDEMLATKGLTVIDVYQQWCGPCKAVVSLLRKIKNELGEDLLHFATAEADSMEALEKYRGRCEPTFLFFGGGQLVGVLRGANAPLLQRRVLEELAKEKLVMEQGGARRTVGRHTHTHTHTHTTTHTEVHTLWQPLNEPGSTYKSRLPYFEELVRFMSSGPSHILVLSRAGPGPANVVQAWLDFMGPTDVEEAKRDKPHSLRAWYGTRTPLNAVHGSTDRLQAGRELALLLPHFSLAGAGQEGRGERTLALLRPAAARDRRGELLSRVGAAGFRVALRRELTMTEDQVRLFYRHHADEEPYPALQISMTSGPALALVLVRDHAIQTWRALLGPADLTQARKEDPNCLRALFAVETEPLNQLHGSASADEAQREIDLLFPVQRTLALITPGALQQHREEILEDVRAAGFSVVREKEAVLSREEAEDWYKEQRGQPAFTPLLEVLCGGPCLLLVLTKENAVEEWMALMGPLDPVEARESAPGSLRARFSSDLIHTAVHGSSSEQHAEEHILRLLGDLSSDPGLSGPADPPGRPADPPPPPPPPPPEVMDIPM</sequence>
<feature type="compositionally biased region" description="Basic residues" evidence="12">
    <location>
        <begin position="128"/>
        <end position="141"/>
    </location>
</feature>
<evidence type="ECO:0000256" key="2">
    <source>
        <dbReference type="ARBA" id="ARBA00004123"/>
    </source>
</evidence>
<dbReference type="PROSITE" id="PS51374">
    <property type="entry name" value="NDPK_LIKE"/>
    <property type="match status" value="3"/>
</dbReference>